<proteinExistence type="predicted"/>
<evidence type="ECO:0000256" key="2">
    <source>
        <dbReference type="SAM" id="Phobius"/>
    </source>
</evidence>
<comment type="caution">
    <text evidence="3">The sequence shown here is derived from an EMBL/GenBank/DDBJ whole genome shotgun (WGS) entry which is preliminary data.</text>
</comment>
<reference evidence="3 4" key="1">
    <citation type="submission" date="2023-08" db="EMBL/GenBank/DDBJ databases">
        <title>Black Yeasts Isolated from many extreme environments.</title>
        <authorList>
            <person name="Coleine C."/>
            <person name="Stajich J.E."/>
            <person name="Selbmann L."/>
        </authorList>
    </citation>
    <scope>NUCLEOTIDE SEQUENCE [LARGE SCALE GENOMIC DNA]</scope>
    <source>
        <strain evidence="3 4">CCFEE 5910</strain>
    </source>
</reference>
<feature type="compositionally biased region" description="Basic and acidic residues" evidence="1">
    <location>
        <begin position="489"/>
        <end position="502"/>
    </location>
</feature>
<accession>A0AAN7T5P0</accession>
<evidence type="ECO:0000313" key="4">
    <source>
        <dbReference type="Proteomes" id="UP001309876"/>
    </source>
</evidence>
<dbReference type="EMBL" id="JAVRRJ010000002">
    <property type="protein sequence ID" value="KAK5088624.1"/>
    <property type="molecule type" value="Genomic_DNA"/>
</dbReference>
<feature type="compositionally biased region" description="Low complexity" evidence="1">
    <location>
        <begin position="503"/>
        <end position="513"/>
    </location>
</feature>
<feature type="region of interest" description="Disordered" evidence="1">
    <location>
        <begin position="207"/>
        <end position="232"/>
    </location>
</feature>
<gene>
    <name evidence="3" type="ORF">LTR05_002844</name>
</gene>
<keyword evidence="2" id="KW-0472">Membrane</keyword>
<dbReference type="AlphaFoldDB" id="A0AAN7T5P0"/>
<feature type="region of interest" description="Disordered" evidence="1">
    <location>
        <begin position="445"/>
        <end position="577"/>
    </location>
</feature>
<feature type="compositionally biased region" description="Polar residues" evidence="1">
    <location>
        <begin position="479"/>
        <end position="488"/>
    </location>
</feature>
<feature type="compositionally biased region" description="Basic and acidic residues" evidence="1">
    <location>
        <begin position="565"/>
        <end position="577"/>
    </location>
</feature>
<feature type="transmembrane region" description="Helical" evidence="2">
    <location>
        <begin position="84"/>
        <end position="105"/>
    </location>
</feature>
<feature type="transmembrane region" description="Helical" evidence="2">
    <location>
        <begin position="12"/>
        <end position="37"/>
    </location>
</feature>
<sequence>MGATTFGTAVAIFVNTWLVGLIAFGIAATGIFLHILGAVDSTIGSSVLLSIVCAATSTVYLILQSISVSHTKQYRFHRLSLVSFCVHLSRALIALWIVTTTVGLWRALGQPLCKSSDVKADTPAWEAGLGCWIFRVLVALNVVMLIMSFSLFILTEINGRYVPIGLFHFEYLSHSSARNTPGRHRRRTLVNSAYGDSVEYLASAMTVTSEDEQNLTGSTEKQPRSNRDEFTISPSPTYRSIDFVGARSKAPAMPDHRLDALDQESILNLSSSRQSTITTTTFATVPLSHFPTTPTSNALTSSQFKSRHLSASNFPALPSSFQKQLKELEAAQNGAVANTPSPGARPALYNITNTSAGKLKSSCALPLSTQSSTTLATTINVIEAPEEKQPRPLSETIDKPAPAWCPTNLKADPLSSDPAIKRLTDFRRNSKLGLDRVSRRFSVGSHGFEFGFGGSTRAKPDNGNSNSNDVKEGAGTKGTEMQPTPTTDTKVEKATEPKKDEPTNTLTKPTTDTIQRYTKQSKRPGKNLSIMPPPFPPPAPDRSAAHGHGTRPVSSHSQSRKRGKSMVERGRYEKLPR</sequence>
<dbReference type="Proteomes" id="UP001309876">
    <property type="component" value="Unassembled WGS sequence"/>
</dbReference>
<feature type="transmembrane region" description="Helical" evidence="2">
    <location>
        <begin position="43"/>
        <end position="63"/>
    </location>
</feature>
<keyword evidence="4" id="KW-1185">Reference proteome</keyword>
<evidence type="ECO:0000256" key="1">
    <source>
        <dbReference type="SAM" id="MobiDB-lite"/>
    </source>
</evidence>
<feature type="transmembrane region" description="Helical" evidence="2">
    <location>
        <begin position="132"/>
        <end position="154"/>
    </location>
</feature>
<keyword evidence="2" id="KW-1133">Transmembrane helix</keyword>
<evidence type="ECO:0000313" key="3">
    <source>
        <dbReference type="EMBL" id="KAK5088624.1"/>
    </source>
</evidence>
<feature type="compositionally biased region" description="Pro residues" evidence="1">
    <location>
        <begin position="531"/>
        <end position="540"/>
    </location>
</feature>
<feature type="compositionally biased region" description="Basic and acidic residues" evidence="1">
    <location>
        <begin position="221"/>
        <end position="230"/>
    </location>
</feature>
<keyword evidence="2" id="KW-0812">Transmembrane</keyword>
<name>A0AAN7T5P0_9EURO</name>
<organism evidence="3 4">
    <name type="scientific">Lithohypha guttulata</name>
    <dbReference type="NCBI Taxonomy" id="1690604"/>
    <lineage>
        <taxon>Eukaryota</taxon>
        <taxon>Fungi</taxon>
        <taxon>Dikarya</taxon>
        <taxon>Ascomycota</taxon>
        <taxon>Pezizomycotina</taxon>
        <taxon>Eurotiomycetes</taxon>
        <taxon>Chaetothyriomycetidae</taxon>
        <taxon>Chaetothyriales</taxon>
        <taxon>Trichomeriaceae</taxon>
        <taxon>Lithohypha</taxon>
    </lineage>
</organism>
<protein>
    <submittedName>
        <fullName evidence="3">Uncharacterized protein</fullName>
    </submittedName>
</protein>